<organism evidence="2 3">
    <name type="scientific">Polypedilum vanderplanki</name>
    <name type="common">Sleeping chironomid midge</name>
    <dbReference type="NCBI Taxonomy" id="319348"/>
    <lineage>
        <taxon>Eukaryota</taxon>
        <taxon>Metazoa</taxon>
        <taxon>Ecdysozoa</taxon>
        <taxon>Arthropoda</taxon>
        <taxon>Hexapoda</taxon>
        <taxon>Insecta</taxon>
        <taxon>Pterygota</taxon>
        <taxon>Neoptera</taxon>
        <taxon>Endopterygota</taxon>
        <taxon>Diptera</taxon>
        <taxon>Nematocera</taxon>
        <taxon>Chironomoidea</taxon>
        <taxon>Chironomidae</taxon>
        <taxon>Chironominae</taxon>
        <taxon>Polypedilum</taxon>
        <taxon>Polypedilum</taxon>
    </lineage>
</organism>
<feature type="signal peptide" evidence="1">
    <location>
        <begin position="1"/>
        <end position="18"/>
    </location>
</feature>
<evidence type="ECO:0000256" key="1">
    <source>
        <dbReference type="SAM" id="SignalP"/>
    </source>
</evidence>
<feature type="chain" id="PRO_5039917889" evidence="1">
    <location>
        <begin position="19"/>
        <end position="199"/>
    </location>
</feature>
<keyword evidence="1" id="KW-0732">Signal</keyword>
<dbReference type="PANTHER" id="PTHR20898">
    <property type="entry name" value="DAEDALUS ON 3-RELATED-RELATED"/>
    <property type="match status" value="1"/>
</dbReference>
<comment type="caution">
    <text evidence="2">The sequence shown here is derived from an EMBL/GenBank/DDBJ whole genome shotgun (WGS) entry which is preliminary data.</text>
</comment>
<protein>
    <submittedName>
        <fullName evidence="2">Uncharacterized protein</fullName>
    </submittedName>
</protein>
<evidence type="ECO:0000313" key="2">
    <source>
        <dbReference type="EMBL" id="KAG5684832.1"/>
    </source>
</evidence>
<accession>A0A9J6CSB6</accession>
<proteinExistence type="predicted"/>
<evidence type="ECO:0000313" key="3">
    <source>
        <dbReference type="Proteomes" id="UP001107558"/>
    </source>
</evidence>
<sequence length="199" mass="23240">MKLTVIIFIFLIVQVVSKRRYTTPSPFGSLRFHLVKCEPSEIGLDKFYFQNYSCYAKALSRDLSVFNVYFMFKENIYKVWVKGHLEYKYGTIYRPVISLPIVELCLIFDTITENKNLLILEIYKVINTIVPNLVHSCPYKKNEVLAAYNKTFPVEIMSSVFWQGHYKLKFSMHLNNPEWHTLNVTAIVSSVSPIKESFG</sequence>
<dbReference type="Proteomes" id="UP001107558">
    <property type="component" value="Chromosome 1"/>
</dbReference>
<dbReference type="PANTHER" id="PTHR20898:SF0">
    <property type="entry name" value="DAEDALUS ON 3-RELATED"/>
    <property type="match status" value="1"/>
</dbReference>
<keyword evidence="3" id="KW-1185">Reference proteome</keyword>
<dbReference type="AlphaFoldDB" id="A0A9J6CSB6"/>
<dbReference type="EMBL" id="JADBJN010000001">
    <property type="protein sequence ID" value="KAG5684832.1"/>
    <property type="molecule type" value="Genomic_DNA"/>
</dbReference>
<name>A0A9J6CSB6_POLVA</name>
<reference evidence="2" key="1">
    <citation type="submission" date="2021-03" db="EMBL/GenBank/DDBJ databases">
        <title>Chromosome level genome of the anhydrobiotic midge Polypedilum vanderplanki.</title>
        <authorList>
            <person name="Yoshida Y."/>
            <person name="Kikawada T."/>
            <person name="Gusev O."/>
        </authorList>
    </citation>
    <scope>NUCLEOTIDE SEQUENCE</scope>
    <source>
        <strain evidence="2">NIAS01</strain>
        <tissue evidence="2">Whole body or cell culture</tissue>
    </source>
</reference>
<gene>
    <name evidence="2" type="ORF">PVAND_014043</name>
</gene>